<reference evidence="9 10" key="1">
    <citation type="journal article" date="2019" name="Plant Biotechnol. J.">
        <title>The red bayberry genome and genetic basis of sex determination.</title>
        <authorList>
            <person name="Jia H.M."/>
            <person name="Jia H.J."/>
            <person name="Cai Q.L."/>
            <person name="Wang Y."/>
            <person name="Zhao H.B."/>
            <person name="Yang W.F."/>
            <person name="Wang G.Y."/>
            <person name="Li Y.H."/>
            <person name="Zhan D.L."/>
            <person name="Shen Y.T."/>
            <person name="Niu Q.F."/>
            <person name="Chang L."/>
            <person name="Qiu J."/>
            <person name="Zhao L."/>
            <person name="Xie H.B."/>
            <person name="Fu W.Y."/>
            <person name="Jin J."/>
            <person name="Li X.W."/>
            <person name="Jiao Y."/>
            <person name="Zhou C.C."/>
            <person name="Tu T."/>
            <person name="Chai C.Y."/>
            <person name="Gao J.L."/>
            <person name="Fan L.J."/>
            <person name="van de Weg E."/>
            <person name="Wang J.Y."/>
            <person name="Gao Z.S."/>
        </authorList>
    </citation>
    <scope>NUCLEOTIDE SEQUENCE [LARGE SCALE GENOMIC DNA]</scope>
    <source>
        <tissue evidence="9">Leaves</tissue>
    </source>
</reference>
<dbReference type="InterPro" id="IPR036236">
    <property type="entry name" value="Znf_C2H2_sf"/>
</dbReference>
<dbReference type="PROSITE" id="PS00028">
    <property type="entry name" value="ZINC_FINGER_C2H2_1"/>
    <property type="match status" value="2"/>
</dbReference>
<dbReference type="PANTHER" id="PTHR45988:SF1">
    <property type="entry name" value="ZINC FINGER PROTEIN AZF2"/>
    <property type="match status" value="1"/>
</dbReference>
<dbReference type="AlphaFoldDB" id="A0A6A1UVC6"/>
<evidence type="ECO:0000313" key="10">
    <source>
        <dbReference type="Proteomes" id="UP000516437"/>
    </source>
</evidence>
<dbReference type="InterPro" id="IPR013087">
    <property type="entry name" value="Znf_C2H2_type"/>
</dbReference>
<evidence type="ECO:0000256" key="6">
    <source>
        <dbReference type="ARBA" id="ARBA00023163"/>
    </source>
</evidence>
<evidence type="ECO:0000259" key="8">
    <source>
        <dbReference type="PROSITE" id="PS50157"/>
    </source>
</evidence>
<accession>A0A6A1UVC6</accession>
<evidence type="ECO:0000313" key="9">
    <source>
        <dbReference type="EMBL" id="KAB1204273.1"/>
    </source>
</evidence>
<dbReference type="SUPFAM" id="SSF57667">
    <property type="entry name" value="beta-beta-alpha zinc fingers"/>
    <property type="match status" value="1"/>
</dbReference>
<dbReference type="InterPro" id="IPR044653">
    <property type="entry name" value="AZF1/2/3-like"/>
</dbReference>
<dbReference type="GO" id="GO:0000976">
    <property type="term" value="F:transcription cis-regulatory region binding"/>
    <property type="evidence" value="ECO:0007669"/>
    <property type="project" value="TreeGrafter"/>
</dbReference>
<keyword evidence="4" id="KW-0862">Zinc</keyword>
<dbReference type="OrthoDB" id="40579at2759"/>
<dbReference type="GO" id="GO:0005634">
    <property type="term" value="C:nucleus"/>
    <property type="evidence" value="ECO:0007669"/>
    <property type="project" value="TreeGrafter"/>
</dbReference>
<keyword evidence="3 7" id="KW-0863">Zinc-finger</keyword>
<evidence type="ECO:0000256" key="7">
    <source>
        <dbReference type="PROSITE-ProRule" id="PRU00042"/>
    </source>
</evidence>
<evidence type="ECO:0000256" key="4">
    <source>
        <dbReference type="ARBA" id="ARBA00022833"/>
    </source>
</evidence>
<organism evidence="9 10">
    <name type="scientific">Morella rubra</name>
    <name type="common">Chinese bayberry</name>
    <dbReference type="NCBI Taxonomy" id="262757"/>
    <lineage>
        <taxon>Eukaryota</taxon>
        <taxon>Viridiplantae</taxon>
        <taxon>Streptophyta</taxon>
        <taxon>Embryophyta</taxon>
        <taxon>Tracheophyta</taxon>
        <taxon>Spermatophyta</taxon>
        <taxon>Magnoliopsida</taxon>
        <taxon>eudicotyledons</taxon>
        <taxon>Gunneridae</taxon>
        <taxon>Pentapetalae</taxon>
        <taxon>rosids</taxon>
        <taxon>fabids</taxon>
        <taxon>Fagales</taxon>
        <taxon>Myricaceae</taxon>
        <taxon>Morella</taxon>
    </lineage>
</organism>
<keyword evidence="2" id="KW-0677">Repeat</keyword>
<proteinExistence type="predicted"/>
<dbReference type="EMBL" id="RXIC02000026">
    <property type="protein sequence ID" value="KAB1204273.1"/>
    <property type="molecule type" value="Genomic_DNA"/>
</dbReference>
<dbReference type="GO" id="GO:0003700">
    <property type="term" value="F:DNA-binding transcription factor activity"/>
    <property type="evidence" value="ECO:0007669"/>
    <property type="project" value="InterPro"/>
</dbReference>
<feature type="domain" description="C2H2-type" evidence="8">
    <location>
        <begin position="143"/>
        <end position="165"/>
    </location>
</feature>
<dbReference type="Pfam" id="PF13912">
    <property type="entry name" value="zf-C2H2_6"/>
    <property type="match status" value="2"/>
</dbReference>
<name>A0A6A1UVC6_9ROSI</name>
<keyword evidence="6" id="KW-0804">Transcription</keyword>
<evidence type="ECO:0000256" key="1">
    <source>
        <dbReference type="ARBA" id="ARBA00022723"/>
    </source>
</evidence>
<evidence type="ECO:0000256" key="3">
    <source>
        <dbReference type="ARBA" id="ARBA00022771"/>
    </source>
</evidence>
<gene>
    <name evidence="9" type="ORF">CJ030_MR8G009061</name>
</gene>
<comment type="caution">
    <text evidence="9">The sequence shown here is derived from an EMBL/GenBank/DDBJ whole genome shotgun (WGS) entry which is preliminary data.</text>
</comment>
<dbReference type="PANTHER" id="PTHR45988">
    <property type="entry name" value="C2H2 TYPE ZINC FINGER TRANSCRIPTION FACTOR FAMILY-RELATED"/>
    <property type="match status" value="1"/>
</dbReference>
<evidence type="ECO:0000256" key="5">
    <source>
        <dbReference type="ARBA" id="ARBA00023015"/>
    </source>
</evidence>
<keyword evidence="1" id="KW-0479">Metal-binding</keyword>
<dbReference type="PROSITE" id="PS50157">
    <property type="entry name" value="ZINC_FINGER_C2H2_2"/>
    <property type="match status" value="2"/>
</dbReference>
<keyword evidence="5" id="KW-0805">Transcription regulation</keyword>
<dbReference type="Proteomes" id="UP000516437">
    <property type="component" value="Chromosome 8"/>
</dbReference>
<dbReference type="Gene3D" id="3.30.160.60">
    <property type="entry name" value="Classic Zinc Finger"/>
    <property type="match status" value="1"/>
</dbReference>
<feature type="domain" description="C2H2-type" evidence="8">
    <location>
        <begin position="80"/>
        <end position="102"/>
    </location>
</feature>
<evidence type="ECO:0000256" key="2">
    <source>
        <dbReference type="ARBA" id="ARBA00022737"/>
    </source>
</evidence>
<keyword evidence="10" id="KW-1185">Reference proteome</keyword>
<sequence>MALKALSSPISAAPLLHDDTAEGHYLETWAKSKRSKRPRLDNPPTEEECLALCLLMLGQGGATNTVNQPGPTQSSQTFTYKCSLCHKAFSSYQALGGHKASHRKPVGAENQCSITAITTTNIATATTTANSSTPSLNPSGKTHKCAICYKTFQSGQALGGHKRCHYDGVITVTHNHRAFDLNLPAMPEM</sequence>
<protein>
    <submittedName>
        <fullName evidence="9">Zinc finger protein ZAT10</fullName>
    </submittedName>
</protein>
<dbReference type="SMART" id="SM00355">
    <property type="entry name" value="ZnF_C2H2"/>
    <property type="match status" value="2"/>
</dbReference>
<dbReference type="GO" id="GO:0008270">
    <property type="term" value="F:zinc ion binding"/>
    <property type="evidence" value="ECO:0007669"/>
    <property type="project" value="UniProtKB-KW"/>
</dbReference>